<keyword evidence="3" id="KW-1185">Reference proteome</keyword>
<name>A0A4V1G8A0_9ENTR</name>
<evidence type="ECO:0000313" key="2">
    <source>
        <dbReference type="EMBL" id="QCT22417.1"/>
    </source>
</evidence>
<sequence length="240" mass="27095">MTNGLTGVARWRRACTGPLLAVLLTLLAGCTTVKEQGAHHAGARPAEPERQVADYLATPCPTLWRLKGAVAENNPLYWLRGIDCAERLAPADARSLAHRFDEETWQAAFRQGILLAKAKITPQERRHNLNKLDNMSYAVPRQVHTLYQMLRDNQAQELSLSDARWRYSTLQEQSDSELDELRQQQKHLHSQLEQTRRKLQNLTDIERQLSSRKGASSYLPDGDAPDPQAPQSDDAQEAKP</sequence>
<organism evidence="2 3">
    <name type="scientific">Jejubacter calystegiae</name>
    <dbReference type="NCBI Taxonomy" id="2579935"/>
    <lineage>
        <taxon>Bacteria</taxon>
        <taxon>Pseudomonadati</taxon>
        <taxon>Pseudomonadota</taxon>
        <taxon>Gammaproteobacteria</taxon>
        <taxon>Enterobacterales</taxon>
        <taxon>Enterobacteriaceae</taxon>
        <taxon>Jejubacter</taxon>
    </lineage>
</organism>
<dbReference type="InterPro" id="IPR025262">
    <property type="entry name" value="QseG"/>
</dbReference>
<dbReference type="RefSeq" id="WP_138098926.1">
    <property type="nucleotide sequence ID" value="NZ_CP040428.1"/>
</dbReference>
<proteinExistence type="predicted"/>
<dbReference type="AlphaFoldDB" id="A0A4V1G8A0"/>
<dbReference type="EMBL" id="CP040428">
    <property type="protein sequence ID" value="QCT22417.1"/>
    <property type="molecule type" value="Genomic_DNA"/>
</dbReference>
<keyword evidence="2" id="KW-0449">Lipoprotein</keyword>
<evidence type="ECO:0000256" key="1">
    <source>
        <dbReference type="SAM" id="MobiDB-lite"/>
    </source>
</evidence>
<feature type="compositionally biased region" description="Low complexity" evidence="1">
    <location>
        <begin position="220"/>
        <end position="233"/>
    </location>
</feature>
<dbReference type="Pfam" id="PF13942">
    <property type="entry name" value="Lipoprotein_20"/>
    <property type="match status" value="1"/>
</dbReference>
<dbReference type="OrthoDB" id="6485482at2"/>
<gene>
    <name evidence="2" type="primary">qseG</name>
    <name evidence="2" type="ORF">FEM41_23595</name>
</gene>
<dbReference type="KEGG" id="izh:FEM41_23595"/>
<feature type="region of interest" description="Disordered" evidence="1">
    <location>
        <begin position="205"/>
        <end position="240"/>
    </location>
</feature>
<evidence type="ECO:0000313" key="3">
    <source>
        <dbReference type="Proteomes" id="UP000302163"/>
    </source>
</evidence>
<reference evidence="2 3" key="1">
    <citation type="submission" date="2019-05" db="EMBL/GenBank/DDBJ databases">
        <title>Complete genome sequence of Izhakiella calystegiae KSNA2, an endophyte isolated from beach morning glory (Calystegia soldanella).</title>
        <authorList>
            <person name="Jiang L."/>
            <person name="Jeong J.C."/>
            <person name="Kim C.Y."/>
            <person name="Kim D.H."/>
            <person name="Kim S.W."/>
            <person name="Lee j."/>
        </authorList>
    </citation>
    <scope>NUCLEOTIDE SEQUENCE [LARGE SCALE GENOMIC DNA]</scope>
    <source>
        <strain evidence="2 3">KSNA2</strain>
    </source>
</reference>
<protein>
    <submittedName>
        <fullName evidence="2">Two-component system QseEF-associated lipoprotein QseG</fullName>
    </submittedName>
</protein>
<dbReference type="NCBIfam" id="NF007997">
    <property type="entry name" value="PRK10722.1"/>
    <property type="match status" value="1"/>
</dbReference>
<accession>A0A4V1G8A0</accession>
<dbReference type="Proteomes" id="UP000302163">
    <property type="component" value="Chromosome"/>
</dbReference>